<proteinExistence type="predicted"/>
<gene>
    <name evidence="2" type="ORF">H8N03_12390</name>
</gene>
<dbReference type="EMBL" id="JACORT010000004">
    <property type="protein sequence ID" value="MBC5783746.1"/>
    <property type="molecule type" value="Genomic_DNA"/>
</dbReference>
<evidence type="ECO:0000256" key="1">
    <source>
        <dbReference type="SAM" id="SignalP"/>
    </source>
</evidence>
<reference evidence="2" key="1">
    <citation type="submission" date="2020-08" db="EMBL/GenBank/DDBJ databases">
        <title>Ramlibacter sp. USB13 16S ribosomal RNA gene genome sequencing and assembly.</title>
        <authorList>
            <person name="Kang M."/>
        </authorList>
    </citation>
    <scope>NUCLEOTIDE SEQUENCE</scope>
    <source>
        <strain evidence="2">USB13</strain>
    </source>
</reference>
<dbReference type="RefSeq" id="WP_187076484.1">
    <property type="nucleotide sequence ID" value="NZ_JACORT010000004.1"/>
</dbReference>
<accession>A0A923SBC7</accession>
<protein>
    <recommendedName>
        <fullName evidence="4">Lipoprotein</fullName>
    </recommendedName>
</protein>
<feature type="chain" id="PRO_5037917130" description="Lipoprotein" evidence="1">
    <location>
        <begin position="23"/>
        <end position="165"/>
    </location>
</feature>
<dbReference type="AlphaFoldDB" id="A0A923SBC7"/>
<keyword evidence="1" id="KW-0732">Signal</keyword>
<name>A0A923SBC7_9BURK</name>
<dbReference type="PROSITE" id="PS51257">
    <property type="entry name" value="PROKAR_LIPOPROTEIN"/>
    <property type="match status" value="1"/>
</dbReference>
<dbReference type="Proteomes" id="UP000608513">
    <property type="component" value="Unassembled WGS sequence"/>
</dbReference>
<sequence>MRSLLPAWTLLVAALAAGCASAPSRTDAERVSGELVRLSGIALGTASSGDDVRPLLREALKAGPRTRVVRIAGHRFVLAPATLDAMAPGSGPYRWLVAQSLEFAEQACLPFVAPGRGWRAQAGATGSVTLDASAEHVQWVNVGIELHRGCIVALHVEQASAFQRQ</sequence>
<evidence type="ECO:0000313" key="3">
    <source>
        <dbReference type="Proteomes" id="UP000608513"/>
    </source>
</evidence>
<organism evidence="2 3">
    <name type="scientific">Ramlibacter cellulosilyticus</name>
    <dbReference type="NCBI Taxonomy" id="2764187"/>
    <lineage>
        <taxon>Bacteria</taxon>
        <taxon>Pseudomonadati</taxon>
        <taxon>Pseudomonadota</taxon>
        <taxon>Betaproteobacteria</taxon>
        <taxon>Burkholderiales</taxon>
        <taxon>Comamonadaceae</taxon>
        <taxon>Ramlibacter</taxon>
    </lineage>
</organism>
<keyword evidence="3" id="KW-1185">Reference proteome</keyword>
<evidence type="ECO:0008006" key="4">
    <source>
        <dbReference type="Google" id="ProtNLM"/>
    </source>
</evidence>
<comment type="caution">
    <text evidence="2">The sequence shown here is derived from an EMBL/GenBank/DDBJ whole genome shotgun (WGS) entry which is preliminary data.</text>
</comment>
<evidence type="ECO:0000313" key="2">
    <source>
        <dbReference type="EMBL" id="MBC5783746.1"/>
    </source>
</evidence>
<feature type="signal peptide" evidence="1">
    <location>
        <begin position="1"/>
        <end position="22"/>
    </location>
</feature>